<accession>A0A8B8C4H1</accession>
<dbReference type="GO" id="GO:0005634">
    <property type="term" value="C:nucleus"/>
    <property type="evidence" value="ECO:0007669"/>
    <property type="project" value="TreeGrafter"/>
</dbReference>
<keyword evidence="4" id="KW-1185">Reference proteome</keyword>
<dbReference type="PROSITE" id="PS51059">
    <property type="entry name" value="PARP_CATALYTIC"/>
    <property type="match status" value="1"/>
</dbReference>
<dbReference type="RefSeq" id="XP_022310485.1">
    <property type="nucleotide sequence ID" value="XM_022454777.1"/>
</dbReference>
<organism evidence="4 5">
    <name type="scientific">Crassostrea virginica</name>
    <name type="common">Eastern oyster</name>
    <dbReference type="NCBI Taxonomy" id="6565"/>
    <lineage>
        <taxon>Eukaryota</taxon>
        <taxon>Metazoa</taxon>
        <taxon>Spiralia</taxon>
        <taxon>Lophotrochozoa</taxon>
        <taxon>Mollusca</taxon>
        <taxon>Bivalvia</taxon>
        <taxon>Autobranchia</taxon>
        <taxon>Pteriomorphia</taxon>
        <taxon>Ostreida</taxon>
        <taxon>Ostreoidea</taxon>
        <taxon>Ostreidae</taxon>
        <taxon>Crassostrea</taxon>
    </lineage>
</organism>
<dbReference type="GeneID" id="111115879"/>
<sequence length="196" mass="22927">MGYFGKGIYFSDNPLKCVNYVGSSDSKGESYLLKCRVILGDQKKYRKGEYKTTLKREPEKENPQPGSWKFYDSVMGCPKDYNEYVIYENRRAMIDYIITFKINQQGQNTLRERVPSPIFDIHGRETGFVESPSLKSSGKSDDHFDRISQDKKQKDKAMWERLQRLHNVDASTLPSLQEKTARCAMQRVNPSFRWRI</sequence>
<keyword evidence="1" id="KW-0328">Glycosyltransferase</keyword>
<evidence type="ECO:0000313" key="4">
    <source>
        <dbReference type="Proteomes" id="UP000694844"/>
    </source>
</evidence>
<keyword evidence="1" id="KW-0520">NAD</keyword>
<dbReference type="Pfam" id="PF00644">
    <property type="entry name" value="PARP"/>
    <property type="match status" value="1"/>
</dbReference>
<dbReference type="SUPFAM" id="SSF56399">
    <property type="entry name" value="ADP-ribosylation"/>
    <property type="match status" value="1"/>
</dbReference>
<feature type="region of interest" description="Disordered" evidence="2">
    <location>
        <begin position="130"/>
        <end position="150"/>
    </location>
</feature>
<dbReference type="GO" id="GO:0003950">
    <property type="term" value="F:NAD+ poly-ADP-ribosyltransferase activity"/>
    <property type="evidence" value="ECO:0007669"/>
    <property type="project" value="UniProtKB-UniRule"/>
</dbReference>
<evidence type="ECO:0000256" key="2">
    <source>
        <dbReference type="SAM" id="MobiDB-lite"/>
    </source>
</evidence>
<dbReference type="OrthoDB" id="8062037at2759"/>
<dbReference type="EC" id="2.4.2.-" evidence="1"/>
<reference evidence="5" key="1">
    <citation type="submission" date="2025-08" db="UniProtKB">
        <authorList>
            <consortium name="RefSeq"/>
        </authorList>
    </citation>
    <scope>IDENTIFICATION</scope>
    <source>
        <tissue evidence="5">Whole sample</tissue>
    </source>
</reference>
<evidence type="ECO:0000259" key="3">
    <source>
        <dbReference type="PROSITE" id="PS51059"/>
    </source>
</evidence>
<evidence type="ECO:0000256" key="1">
    <source>
        <dbReference type="RuleBase" id="RU362114"/>
    </source>
</evidence>
<dbReference type="PANTHER" id="PTHR45740">
    <property type="entry name" value="POLY [ADP-RIBOSE] POLYMERASE"/>
    <property type="match status" value="1"/>
</dbReference>
<evidence type="ECO:0000313" key="5">
    <source>
        <dbReference type="RefSeq" id="XP_022310485.1"/>
    </source>
</evidence>
<name>A0A8B8C4H1_CRAVI</name>
<dbReference type="Proteomes" id="UP000694844">
    <property type="component" value="Chromosome 9"/>
</dbReference>
<gene>
    <name evidence="5" type="primary">LOC111115879</name>
</gene>
<protein>
    <recommendedName>
        <fullName evidence="1">Poly [ADP-ribose] polymerase</fullName>
        <shortName evidence="1">PARP</shortName>
        <ecNumber evidence="1">2.4.2.-</ecNumber>
    </recommendedName>
</protein>
<dbReference type="InterPro" id="IPR012317">
    <property type="entry name" value="Poly(ADP-ribose)pol_cat_dom"/>
</dbReference>
<dbReference type="PANTHER" id="PTHR45740:SF2">
    <property type="entry name" value="POLY [ADP-RIBOSE] POLYMERASE"/>
    <property type="match status" value="1"/>
</dbReference>
<proteinExistence type="predicted"/>
<dbReference type="Gene3D" id="3.90.228.10">
    <property type="match status" value="1"/>
</dbReference>
<dbReference type="InterPro" id="IPR051712">
    <property type="entry name" value="ARTD-AVP"/>
</dbReference>
<keyword evidence="1" id="KW-0808">Transferase</keyword>
<dbReference type="AlphaFoldDB" id="A0A8B8C4H1"/>
<feature type="domain" description="PARP catalytic" evidence="3">
    <location>
        <begin position="1"/>
        <end position="109"/>
    </location>
</feature>
<dbReference type="GO" id="GO:1990404">
    <property type="term" value="F:NAD+-protein mono-ADP-ribosyltransferase activity"/>
    <property type="evidence" value="ECO:0007669"/>
    <property type="project" value="TreeGrafter"/>
</dbReference>
<feature type="compositionally biased region" description="Basic and acidic residues" evidence="2">
    <location>
        <begin position="138"/>
        <end position="150"/>
    </location>
</feature>